<evidence type="ECO:0000256" key="4">
    <source>
        <dbReference type="SAM" id="SignalP"/>
    </source>
</evidence>
<evidence type="ECO:0000256" key="3">
    <source>
        <dbReference type="SAM" id="MobiDB-lite"/>
    </source>
</evidence>
<evidence type="ECO:0000313" key="6">
    <source>
        <dbReference type="Proteomes" id="UP001329430"/>
    </source>
</evidence>
<keyword evidence="6" id="KW-1185">Reference proteome</keyword>
<dbReference type="InterPro" id="IPR051217">
    <property type="entry name" value="Insect_Cuticle_Struc_Prot"/>
</dbReference>
<name>A0AAN7ZGN2_9COLE</name>
<organism evidence="5 6">
    <name type="scientific">Pyrocoelia pectoralis</name>
    <dbReference type="NCBI Taxonomy" id="417401"/>
    <lineage>
        <taxon>Eukaryota</taxon>
        <taxon>Metazoa</taxon>
        <taxon>Ecdysozoa</taxon>
        <taxon>Arthropoda</taxon>
        <taxon>Hexapoda</taxon>
        <taxon>Insecta</taxon>
        <taxon>Pterygota</taxon>
        <taxon>Neoptera</taxon>
        <taxon>Endopterygota</taxon>
        <taxon>Coleoptera</taxon>
        <taxon>Polyphaga</taxon>
        <taxon>Elateriformia</taxon>
        <taxon>Elateroidea</taxon>
        <taxon>Lampyridae</taxon>
        <taxon>Lampyrinae</taxon>
        <taxon>Pyrocoelia</taxon>
    </lineage>
</organism>
<protein>
    <submittedName>
        <fullName evidence="5">Uncharacterized protein</fullName>
    </submittedName>
</protein>
<feature type="compositionally biased region" description="Basic residues" evidence="3">
    <location>
        <begin position="80"/>
        <end position="91"/>
    </location>
</feature>
<dbReference type="InterPro" id="IPR000618">
    <property type="entry name" value="Insect_cuticle"/>
</dbReference>
<sequence length="308" mass="34898">MALKHIVYLLTLLTIVELRSPQVYENVDEAPSTTIATATAVKETSTNRTVNFASITHRDRQKSRYLEQQVVDARNQARNRVAKNQKKQSSLRKRDLNNVEPLHPLSLNYGLSKIDDGKLLNEKAKTKDEQIRLLNSLLGKSPVVQLHGLQKMLTGDHTPIMEDVVDVENPLDQPNVKVEPAPPEFQEAVASTFALQSEAQRQFEEQIETHPTYGHVVLVQPPPQRPNYLFKDDNLQYAADYAFGYKVRDVESGNDFGHEEYRDGDSVKGRYYVLLPDGRLQNVKYFADETGYHAEVTYEGVGVHPLVS</sequence>
<dbReference type="PROSITE" id="PS00233">
    <property type="entry name" value="CHIT_BIND_RR_1"/>
    <property type="match status" value="1"/>
</dbReference>
<feature type="signal peptide" evidence="4">
    <location>
        <begin position="1"/>
        <end position="18"/>
    </location>
</feature>
<dbReference type="Pfam" id="PF00379">
    <property type="entry name" value="Chitin_bind_4"/>
    <property type="match status" value="1"/>
</dbReference>
<evidence type="ECO:0000256" key="1">
    <source>
        <dbReference type="ARBA" id="ARBA00022460"/>
    </source>
</evidence>
<feature type="chain" id="PRO_5042827947" evidence="4">
    <location>
        <begin position="19"/>
        <end position="308"/>
    </location>
</feature>
<dbReference type="GO" id="GO:0005615">
    <property type="term" value="C:extracellular space"/>
    <property type="evidence" value="ECO:0007669"/>
    <property type="project" value="TreeGrafter"/>
</dbReference>
<feature type="region of interest" description="Disordered" evidence="3">
    <location>
        <begin position="79"/>
        <end position="98"/>
    </location>
</feature>
<reference evidence="5 6" key="1">
    <citation type="journal article" date="2024" name="Insects">
        <title>An Improved Chromosome-Level Genome Assembly of the Firefly Pyrocoelia pectoralis.</title>
        <authorList>
            <person name="Fu X."/>
            <person name="Meyer-Rochow V.B."/>
            <person name="Ballantyne L."/>
            <person name="Zhu X."/>
        </authorList>
    </citation>
    <scope>NUCLEOTIDE SEQUENCE [LARGE SCALE GENOMIC DNA]</scope>
    <source>
        <strain evidence="5">XCY_ONT2</strain>
    </source>
</reference>
<gene>
    <name evidence="5" type="ORF">RI129_010612</name>
</gene>
<dbReference type="Proteomes" id="UP001329430">
    <property type="component" value="Chromosome 8"/>
</dbReference>
<proteinExistence type="predicted"/>
<comment type="caution">
    <text evidence="5">The sequence shown here is derived from an EMBL/GenBank/DDBJ whole genome shotgun (WGS) entry which is preliminary data.</text>
</comment>
<dbReference type="PROSITE" id="PS51155">
    <property type="entry name" value="CHIT_BIND_RR_2"/>
    <property type="match status" value="1"/>
</dbReference>
<dbReference type="PANTHER" id="PTHR12236:SF79">
    <property type="entry name" value="CUTICULAR PROTEIN 50CB-RELATED"/>
    <property type="match status" value="1"/>
</dbReference>
<dbReference type="GO" id="GO:0042302">
    <property type="term" value="F:structural constituent of cuticle"/>
    <property type="evidence" value="ECO:0007669"/>
    <property type="project" value="UniProtKB-UniRule"/>
</dbReference>
<keyword evidence="4" id="KW-0732">Signal</keyword>
<keyword evidence="1 2" id="KW-0193">Cuticle</keyword>
<dbReference type="EMBL" id="JAVRBK010000008">
    <property type="protein sequence ID" value="KAK5639801.1"/>
    <property type="molecule type" value="Genomic_DNA"/>
</dbReference>
<dbReference type="AlphaFoldDB" id="A0AAN7ZGN2"/>
<evidence type="ECO:0000313" key="5">
    <source>
        <dbReference type="EMBL" id="KAK5639801.1"/>
    </source>
</evidence>
<dbReference type="InterPro" id="IPR031311">
    <property type="entry name" value="CHIT_BIND_RR_consensus"/>
</dbReference>
<dbReference type="GO" id="GO:0031012">
    <property type="term" value="C:extracellular matrix"/>
    <property type="evidence" value="ECO:0007669"/>
    <property type="project" value="TreeGrafter"/>
</dbReference>
<dbReference type="PANTHER" id="PTHR12236">
    <property type="entry name" value="STRUCTURAL CONTITUENT OF CUTICLE"/>
    <property type="match status" value="1"/>
</dbReference>
<evidence type="ECO:0000256" key="2">
    <source>
        <dbReference type="PROSITE-ProRule" id="PRU00497"/>
    </source>
</evidence>
<accession>A0AAN7ZGN2</accession>